<sequence>MARHAARIKREGNTSEEIVRSKIWYDDGSVILQAESNLCRVHWTVLAQHSSFFSDMRAVPQPLDDPLIEGCPIIQLSDSIQDLEHLLRALYNPLFDAAETLDFPVVAAIVRLGKKYEFTQLLSAAVARLTAMFPPTLAQIQGRLDGSDRIREDGGLLFDAINLASETGLDTLLPSLYFDTLNVLGKDGLDQVMTGMVRNDQTTAKLSFESQITLVRCQKVVTEAQAKMMFGWLDPNEFPTQACCDLKKCDWTRNVVVDGIFSPLYTLRTMHKWYDCWDEDMFCAKCLKVAKSKFEEGSEEFWDTLPEYFELPGWDELQNDI</sequence>
<dbReference type="AlphaFoldDB" id="A0A8H6YSH3"/>
<evidence type="ECO:0000313" key="3">
    <source>
        <dbReference type="Proteomes" id="UP000620124"/>
    </source>
</evidence>
<dbReference type="PROSITE" id="PS50097">
    <property type="entry name" value="BTB"/>
    <property type="match status" value="1"/>
</dbReference>
<name>A0A8H6YSH3_9AGAR</name>
<proteinExistence type="predicted"/>
<feature type="domain" description="BTB" evidence="1">
    <location>
        <begin position="28"/>
        <end position="99"/>
    </location>
</feature>
<dbReference type="OrthoDB" id="3217871at2759"/>
<accession>A0A8H6YSH3</accession>
<gene>
    <name evidence="2" type="ORF">MVEN_00419800</name>
</gene>
<protein>
    <recommendedName>
        <fullName evidence="1">BTB domain-containing protein</fullName>
    </recommendedName>
</protein>
<dbReference type="EMBL" id="JACAZI010000003">
    <property type="protein sequence ID" value="KAF7365468.1"/>
    <property type="molecule type" value="Genomic_DNA"/>
</dbReference>
<evidence type="ECO:0000259" key="1">
    <source>
        <dbReference type="PROSITE" id="PS50097"/>
    </source>
</evidence>
<dbReference type="Proteomes" id="UP000620124">
    <property type="component" value="Unassembled WGS sequence"/>
</dbReference>
<reference evidence="2" key="1">
    <citation type="submission" date="2020-05" db="EMBL/GenBank/DDBJ databases">
        <title>Mycena genomes resolve the evolution of fungal bioluminescence.</title>
        <authorList>
            <person name="Tsai I.J."/>
        </authorList>
    </citation>
    <scope>NUCLEOTIDE SEQUENCE</scope>
    <source>
        <strain evidence="2">CCC161011</strain>
    </source>
</reference>
<evidence type="ECO:0000313" key="2">
    <source>
        <dbReference type="EMBL" id="KAF7365468.1"/>
    </source>
</evidence>
<organism evidence="2 3">
    <name type="scientific">Mycena venus</name>
    <dbReference type="NCBI Taxonomy" id="2733690"/>
    <lineage>
        <taxon>Eukaryota</taxon>
        <taxon>Fungi</taxon>
        <taxon>Dikarya</taxon>
        <taxon>Basidiomycota</taxon>
        <taxon>Agaricomycotina</taxon>
        <taxon>Agaricomycetes</taxon>
        <taxon>Agaricomycetidae</taxon>
        <taxon>Agaricales</taxon>
        <taxon>Marasmiineae</taxon>
        <taxon>Mycenaceae</taxon>
        <taxon>Mycena</taxon>
    </lineage>
</organism>
<dbReference type="InterPro" id="IPR000210">
    <property type="entry name" value="BTB/POZ_dom"/>
</dbReference>
<comment type="caution">
    <text evidence="2">The sequence shown here is derived from an EMBL/GenBank/DDBJ whole genome shotgun (WGS) entry which is preliminary data.</text>
</comment>
<keyword evidence="3" id="KW-1185">Reference proteome</keyword>